<evidence type="ECO:0000313" key="2">
    <source>
        <dbReference type="EMBL" id="UTF54456.1"/>
    </source>
</evidence>
<dbReference type="EMBL" id="CP100355">
    <property type="protein sequence ID" value="UTF54456.1"/>
    <property type="molecule type" value="Genomic_DNA"/>
</dbReference>
<sequence length="93" mass="10374">MPVETDSRPRADGGSDSGDSDDSPVTPQAIVDSIRAAPVPVVNTQYLAGQYSTSVEEMHEQLSAMVEDGTLEHLYVEERWHLWWLSLEDELTE</sequence>
<gene>
    <name evidence="2" type="ORF">NGM29_04030</name>
</gene>
<accession>A0A9E7NBQ8</accession>
<reference evidence="2" key="1">
    <citation type="submission" date="2022-06" db="EMBL/GenBank/DDBJ databases">
        <title>Diverse halophilic archaea isolated from saline environments.</title>
        <authorList>
            <person name="Cui H.-L."/>
        </authorList>
    </citation>
    <scope>NUCLEOTIDE SEQUENCE</scope>
    <source>
        <strain evidence="2">WLHS1</strain>
    </source>
</reference>
<dbReference type="Proteomes" id="UP001056855">
    <property type="component" value="Chromosome"/>
</dbReference>
<feature type="compositionally biased region" description="Basic and acidic residues" evidence="1">
    <location>
        <begin position="1"/>
        <end position="13"/>
    </location>
</feature>
<feature type="region of interest" description="Disordered" evidence="1">
    <location>
        <begin position="1"/>
        <end position="27"/>
    </location>
</feature>
<dbReference type="KEGG" id="sawl:NGM29_04030"/>
<keyword evidence="3" id="KW-1185">Reference proteome</keyword>
<dbReference type="RefSeq" id="WP_254159116.1">
    <property type="nucleotide sequence ID" value="NZ_CP100355.1"/>
</dbReference>
<dbReference type="AlphaFoldDB" id="A0A9E7NBQ8"/>
<organism evidence="2 3">
    <name type="scientific">Natronosalvus rutilus</name>
    <dbReference type="NCBI Taxonomy" id="2953753"/>
    <lineage>
        <taxon>Archaea</taxon>
        <taxon>Methanobacteriati</taxon>
        <taxon>Methanobacteriota</taxon>
        <taxon>Stenosarchaea group</taxon>
        <taxon>Halobacteria</taxon>
        <taxon>Halobacteriales</taxon>
        <taxon>Natrialbaceae</taxon>
        <taxon>Natronosalvus</taxon>
    </lineage>
</organism>
<evidence type="ECO:0000256" key="1">
    <source>
        <dbReference type="SAM" id="MobiDB-lite"/>
    </source>
</evidence>
<protein>
    <submittedName>
        <fullName evidence="2">Uncharacterized protein</fullName>
    </submittedName>
</protein>
<evidence type="ECO:0000313" key="3">
    <source>
        <dbReference type="Proteomes" id="UP001056855"/>
    </source>
</evidence>
<dbReference type="GeneID" id="73289186"/>
<proteinExistence type="predicted"/>
<name>A0A9E7NBQ8_9EURY</name>